<dbReference type="PANTHER" id="PTHR43316">
    <property type="entry name" value="HYDROLASE, HALOACID DELAHOGENASE-RELATED"/>
    <property type="match status" value="1"/>
</dbReference>
<dbReference type="STRING" id="988821.SAMN05421867_10721"/>
<dbReference type="SUPFAM" id="SSF56784">
    <property type="entry name" value="HAD-like"/>
    <property type="match status" value="1"/>
</dbReference>
<dbReference type="InterPro" id="IPR023198">
    <property type="entry name" value="PGP-like_dom2"/>
</dbReference>
<dbReference type="Gene3D" id="3.40.50.1000">
    <property type="entry name" value="HAD superfamily/HAD-like"/>
    <property type="match status" value="1"/>
</dbReference>
<evidence type="ECO:0000256" key="2">
    <source>
        <dbReference type="ARBA" id="ARBA00022801"/>
    </source>
</evidence>
<organism evidence="3 4">
    <name type="scientific">Cellulomonas marina</name>
    <dbReference type="NCBI Taxonomy" id="988821"/>
    <lineage>
        <taxon>Bacteria</taxon>
        <taxon>Bacillati</taxon>
        <taxon>Actinomycetota</taxon>
        <taxon>Actinomycetes</taxon>
        <taxon>Micrococcales</taxon>
        <taxon>Cellulomonadaceae</taxon>
        <taxon>Cellulomonas</taxon>
    </lineage>
</organism>
<name>A0A1I0YDZ7_9CELL</name>
<dbReference type="NCBIfam" id="TIGR01428">
    <property type="entry name" value="HAD_type_II"/>
    <property type="match status" value="1"/>
</dbReference>
<reference evidence="3 4" key="1">
    <citation type="submission" date="2016-10" db="EMBL/GenBank/DDBJ databases">
        <authorList>
            <person name="de Groot N.N."/>
        </authorList>
    </citation>
    <scope>NUCLEOTIDE SEQUENCE [LARGE SCALE GENOMIC DNA]</scope>
    <source>
        <strain evidence="3 4">CGMCC 4.6945</strain>
    </source>
</reference>
<dbReference type="AlphaFoldDB" id="A0A1I0YDZ7"/>
<dbReference type="InterPro" id="IPR051540">
    <property type="entry name" value="S-2-haloacid_dehalogenase"/>
</dbReference>
<gene>
    <name evidence="3" type="ORF">SAMN05421867_10721</name>
</gene>
<dbReference type="PRINTS" id="PR00413">
    <property type="entry name" value="HADHALOGNASE"/>
</dbReference>
<evidence type="ECO:0000256" key="1">
    <source>
        <dbReference type="ARBA" id="ARBA00008106"/>
    </source>
</evidence>
<dbReference type="InterPro" id="IPR036412">
    <property type="entry name" value="HAD-like_sf"/>
</dbReference>
<accession>A0A1I0YDZ7</accession>
<dbReference type="Pfam" id="PF00702">
    <property type="entry name" value="Hydrolase"/>
    <property type="match status" value="1"/>
</dbReference>
<dbReference type="Proteomes" id="UP000199012">
    <property type="component" value="Unassembled WGS sequence"/>
</dbReference>
<dbReference type="RefSeq" id="WP_203708902.1">
    <property type="nucleotide sequence ID" value="NZ_BONM01000019.1"/>
</dbReference>
<keyword evidence="2" id="KW-0378">Hydrolase</keyword>
<evidence type="ECO:0000313" key="4">
    <source>
        <dbReference type="Proteomes" id="UP000199012"/>
    </source>
</evidence>
<comment type="similarity">
    <text evidence="1">Belongs to the HAD-like hydrolase superfamily. S-2-haloalkanoic acid dehalogenase family.</text>
</comment>
<keyword evidence="4" id="KW-1185">Reference proteome</keyword>
<dbReference type="InterPro" id="IPR006328">
    <property type="entry name" value="2-HAD"/>
</dbReference>
<proteinExistence type="inferred from homology"/>
<dbReference type="InterPro" id="IPR006439">
    <property type="entry name" value="HAD-SF_hydro_IA"/>
</dbReference>
<evidence type="ECO:0000313" key="3">
    <source>
        <dbReference type="EMBL" id="SFB10453.1"/>
    </source>
</evidence>
<dbReference type="EMBL" id="FOKA01000007">
    <property type="protein sequence ID" value="SFB10453.1"/>
    <property type="molecule type" value="Genomic_DNA"/>
</dbReference>
<dbReference type="Gene3D" id="1.10.150.240">
    <property type="entry name" value="Putative phosphatase, domain 2"/>
    <property type="match status" value="1"/>
</dbReference>
<sequence>MDESTAGSDTHDRPDVVVLDVNETLSDMAPLGGRLVEVGAPEHLVTTWFATVLRDGFALTAAGAPAAFTDVAGAALRVQLAAQPLTRPLDESVDHVLAGLSDLGLHPDVREGLEGLAGLGVRCVTLSNGSVASTRGLLDRGGVAHLVDDVLSVDDAGAWKPARNAYAYAARRCGTEPEQMMLAAVHPWDVDGASRAGLRTAWIDRTGTPYPDVFRRPTSTVPSLVGLAAALGA</sequence>
<dbReference type="PANTHER" id="PTHR43316:SF3">
    <property type="entry name" value="HALOACID DEHALOGENASE, TYPE II (AFU_ORTHOLOGUE AFUA_2G07750)-RELATED"/>
    <property type="match status" value="1"/>
</dbReference>
<dbReference type="InterPro" id="IPR023214">
    <property type="entry name" value="HAD_sf"/>
</dbReference>
<protein>
    <submittedName>
        <fullName evidence="3">2-haloacid dehalogenase</fullName>
    </submittedName>
</protein>
<dbReference type="GO" id="GO:0019120">
    <property type="term" value="F:hydrolase activity, acting on acid halide bonds, in C-halide compounds"/>
    <property type="evidence" value="ECO:0007669"/>
    <property type="project" value="InterPro"/>
</dbReference>